<dbReference type="PROSITE" id="PS51178">
    <property type="entry name" value="PASTA"/>
    <property type="match status" value="1"/>
</dbReference>
<dbReference type="GO" id="GO:0004180">
    <property type="term" value="F:carboxypeptidase activity"/>
    <property type="evidence" value="ECO:0007669"/>
    <property type="project" value="UniProtKB-KW"/>
</dbReference>
<dbReference type="Proteomes" id="UP000189956">
    <property type="component" value="Unassembled WGS sequence"/>
</dbReference>
<dbReference type="SUPFAM" id="SSF56601">
    <property type="entry name" value="beta-lactamase/transpeptidase-like"/>
    <property type="match status" value="1"/>
</dbReference>
<evidence type="ECO:0000256" key="3">
    <source>
        <dbReference type="ARBA" id="ARBA00023136"/>
    </source>
</evidence>
<evidence type="ECO:0000259" key="5">
    <source>
        <dbReference type="PROSITE" id="PS51178"/>
    </source>
</evidence>
<evidence type="ECO:0000256" key="2">
    <source>
        <dbReference type="ARBA" id="ARBA00022645"/>
    </source>
</evidence>
<keyword evidence="3 4" id="KW-0472">Membrane</keyword>
<dbReference type="Gene3D" id="3.40.710.10">
    <property type="entry name" value="DD-peptidase/beta-lactamase superfamily"/>
    <property type="match status" value="1"/>
</dbReference>
<comment type="subcellular location">
    <subcellularLocation>
        <location evidence="1">Membrane</location>
    </subcellularLocation>
</comment>
<dbReference type="SUPFAM" id="SSF56519">
    <property type="entry name" value="Penicillin binding protein dimerisation domain"/>
    <property type="match status" value="1"/>
</dbReference>
<keyword evidence="2" id="KW-0121">Carboxypeptidase</keyword>
<dbReference type="InterPro" id="IPR001460">
    <property type="entry name" value="PCN-bd_Tpept"/>
</dbReference>
<dbReference type="GO" id="GO:0051301">
    <property type="term" value="P:cell division"/>
    <property type="evidence" value="ECO:0007669"/>
    <property type="project" value="UniProtKB-KW"/>
</dbReference>
<dbReference type="InterPro" id="IPR005311">
    <property type="entry name" value="PBP_dimer"/>
</dbReference>
<evidence type="ECO:0000256" key="1">
    <source>
        <dbReference type="ARBA" id="ARBA00004370"/>
    </source>
</evidence>
<dbReference type="SUPFAM" id="SSF54184">
    <property type="entry name" value="Penicillin-binding protein 2x (pbp-2x), c-terminal domain"/>
    <property type="match status" value="1"/>
</dbReference>
<keyword evidence="2" id="KW-0645">Protease</keyword>
<keyword evidence="4" id="KW-1133">Transmembrane helix</keyword>
<organism evidence="6 7">
    <name type="scientific">Porphyromonas cangingivalis</name>
    <dbReference type="NCBI Taxonomy" id="36874"/>
    <lineage>
        <taxon>Bacteria</taxon>
        <taxon>Pseudomonadati</taxon>
        <taxon>Bacteroidota</taxon>
        <taxon>Bacteroidia</taxon>
        <taxon>Bacteroidales</taxon>
        <taxon>Porphyromonadaceae</taxon>
        <taxon>Porphyromonas</taxon>
    </lineage>
</organism>
<keyword evidence="4" id="KW-0812">Transmembrane</keyword>
<evidence type="ECO:0000313" key="6">
    <source>
        <dbReference type="EMBL" id="SJZ68301.1"/>
    </source>
</evidence>
<dbReference type="Gene3D" id="3.90.1310.10">
    <property type="entry name" value="Penicillin-binding protein 2a (Domain 2)"/>
    <property type="match status" value="1"/>
</dbReference>
<protein>
    <submittedName>
        <fullName evidence="6">Cell division protein FtsI (Penicillin-binding protein 3)</fullName>
    </submittedName>
</protein>
<dbReference type="EMBL" id="FUWL01000014">
    <property type="protein sequence ID" value="SJZ68301.1"/>
    <property type="molecule type" value="Genomic_DNA"/>
</dbReference>
<dbReference type="PANTHER" id="PTHR30627:SF1">
    <property type="entry name" value="PEPTIDOGLYCAN D,D-TRANSPEPTIDASE FTSI"/>
    <property type="match status" value="1"/>
</dbReference>
<dbReference type="GO" id="GO:0008658">
    <property type="term" value="F:penicillin binding"/>
    <property type="evidence" value="ECO:0007669"/>
    <property type="project" value="InterPro"/>
</dbReference>
<evidence type="ECO:0000313" key="7">
    <source>
        <dbReference type="Proteomes" id="UP000189956"/>
    </source>
</evidence>
<dbReference type="Gene3D" id="3.30.450.330">
    <property type="match status" value="1"/>
</dbReference>
<dbReference type="GO" id="GO:0071555">
    <property type="term" value="P:cell wall organization"/>
    <property type="evidence" value="ECO:0007669"/>
    <property type="project" value="TreeGrafter"/>
</dbReference>
<keyword evidence="6" id="KW-0131">Cell cycle</keyword>
<dbReference type="Pfam" id="PF00905">
    <property type="entry name" value="Transpeptidase"/>
    <property type="match status" value="1"/>
</dbReference>
<evidence type="ECO:0000256" key="4">
    <source>
        <dbReference type="SAM" id="Phobius"/>
    </source>
</evidence>
<feature type="domain" description="PASTA" evidence="5">
    <location>
        <begin position="665"/>
        <end position="724"/>
    </location>
</feature>
<dbReference type="InterPro" id="IPR012338">
    <property type="entry name" value="Beta-lactam/transpept-like"/>
</dbReference>
<dbReference type="Pfam" id="PF03717">
    <property type="entry name" value="PBP_dimer"/>
    <property type="match status" value="1"/>
</dbReference>
<sequence length="724" mass="79597">MEKHKDQERRLKMLTERSKHASIRYMLVGVVIVLSAVVVFLATFTVAVTNAGYWRELDTQSRLSDAYAPASRGNIYSDNGTALAISVPKYTVRMDFGAQGIVDSTFYNNVDALSKALADYFGNKSKATYKNELLTAFKAKKRAHRLLPFEISHTQLKALKEMPFLSIPNRNKSGMVVEMTVRREKPFNTMASRTIGNLEKDVDSLQRTHGSSGLEMAFDSVLCGTPGIDMRRYIGGTTIRISKVKPIDGVDVHTTLNVGIQDITERSLRAMLTEVNADWGCAIVMEVETGQIKALSNLDRISEGVYAEKTNHALADLLEPGSTIKVPSIMAALEEGSCEPGDSIDTGNGLFPYGGRTVVDHNAKKGGYGRISVAQSIHYSSNVGVVKTVLKAFEKDRQKFVRHLDDMSFLEPIRLEIPGTAAPRIKRDIKQWDRTSLAWMSFGYETMIPPIYMCRFYNAIANDGKMMEPYIVTAIKDKDEVIEKFKPKVVNKKIASSKTLKQMREMLRGVVTSGTGKDADSRYVSIAGKTGTAQRSGEGGYGNSGHNVSFCGFFPYENPKYTCMVTVSRPRNGYPSGGRIAGGVVRNIAEQIFATTMSMDVDELVPDSTAHFDVVIHAGARSAVKHASDISGISSYDINGSKKWLSVQRHSGDEKRRPNEYQAFDLEHGIVPDLVGVSTTDAVFIAEKAGLRVSLSGHGGVVHQQSLRAGQTFNGNPTITLKLH</sequence>
<keyword evidence="2" id="KW-0378">Hydrolase</keyword>
<dbReference type="PANTHER" id="PTHR30627">
    <property type="entry name" value="PEPTIDOGLYCAN D,D-TRANSPEPTIDASE"/>
    <property type="match status" value="1"/>
</dbReference>
<accession>A0A1T4MN53</accession>
<feature type="transmembrane region" description="Helical" evidence="4">
    <location>
        <begin position="21"/>
        <end position="54"/>
    </location>
</feature>
<name>A0A1T4MN53_PORCN</name>
<reference evidence="6 7" key="1">
    <citation type="submission" date="2017-02" db="EMBL/GenBank/DDBJ databases">
        <authorList>
            <person name="Peterson S.W."/>
        </authorList>
    </citation>
    <scope>NUCLEOTIDE SEQUENCE [LARGE SCALE GENOMIC DNA]</scope>
    <source>
        <strain evidence="6 7">ATCC 700135</strain>
    </source>
</reference>
<dbReference type="GO" id="GO:0005886">
    <property type="term" value="C:plasma membrane"/>
    <property type="evidence" value="ECO:0007669"/>
    <property type="project" value="TreeGrafter"/>
</dbReference>
<dbReference type="AlphaFoldDB" id="A0A1T4MN53"/>
<keyword evidence="6" id="KW-0132">Cell division</keyword>
<dbReference type="InterPro" id="IPR005543">
    <property type="entry name" value="PASTA_dom"/>
</dbReference>
<dbReference type="InterPro" id="IPR050515">
    <property type="entry name" value="Beta-lactam/transpept"/>
</dbReference>
<dbReference type="InterPro" id="IPR036138">
    <property type="entry name" value="PBP_dimer_sf"/>
</dbReference>
<proteinExistence type="predicted"/>
<dbReference type="RefSeq" id="WP_078735859.1">
    <property type="nucleotide sequence ID" value="NZ_FUWL01000014.1"/>
</dbReference>
<gene>
    <name evidence="6" type="ORF">SAMN02745205_01594</name>
</gene>